<organism evidence="1 2">
    <name type="scientific">Candidatus Methylumidiphilus alinenensis</name>
    <dbReference type="NCBI Taxonomy" id="2202197"/>
    <lineage>
        <taxon>Bacteria</taxon>
        <taxon>Pseudomonadati</taxon>
        <taxon>Pseudomonadota</taxon>
        <taxon>Gammaproteobacteria</taxon>
        <taxon>Methylococcales</taxon>
        <taxon>Candidatus Methylumidiphilus</taxon>
    </lineage>
</organism>
<evidence type="ECO:0000313" key="1">
    <source>
        <dbReference type="EMBL" id="PZN74501.1"/>
    </source>
</evidence>
<reference evidence="1 2" key="1">
    <citation type="journal article" date="2018" name="Aquat. Microb. Ecol.">
        <title>Gammaproteobacterial methanotrophs dominate.</title>
        <authorList>
            <person name="Rissanen A.J."/>
            <person name="Saarenheimo J."/>
            <person name="Tiirola M."/>
            <person name="Peura S."/>
            <person name="Aalto S.L."/>
            <person name="Karvinen A."/>
            <person name="Nykanen H."/>
        </authorList>
    </citation>
    <scope>NUCLEOTIDE SEQUENCE [LARGE SCALE GENOMIC DNA]</scope>
    <source>
        <strain evidence="1">AMbin10</strain>
    </source>
</reference>
<dbReference type="EMBL" id="QJPH01000425">
    <property type="protein sequence ID" value="PZN74501.1"/>
    <property type="molecule type" value="Genomic_DNA"/>
</dbReference>
<protein>
    <submittedName>
        <fullName evidence="1">Uncharacterized protein</fullName>
    </submittedName>
</protein>
<evidence type="ECO:0000313" key="2">
    <source>
        <dbReference type="Proteomes" id="UP000249396"/>
    </source>
</evidence>
<proteinExistence type="predicted"/>
<dbReference type="Proteomes" id="UP000249396">
    <property type="component" value="Unassembled WGS sequence"/>
</dbReference>
<comment type="caution">
    <text evidence="1">The sequence shown here is derived from an EMBL/GenBank/DDBJ whole genome shotgun (WGS) entry which is preliminary data.</text>
</comment>
<sequence length="113" mass="12820">MILPVSMKRAIHCYVASLRRCVNKKWLPNCTATQHGEEAKRKSHATAQRRNVKANALWVMIGVAILNRGRQAFLKLVCPFETQPPSPHLNHYLPSMSLTPEKNDGVFYVGHSR</sequence>
<accession>A0A2W4QQR7</accession>
<dbReference type="AlphaFoldDB" id="A0A2W4QQR7"/>
<name>A0A2W4QQR7_9GAMM</name>
<gene>
    <name evidence="1" type="ORF">DM484_21150</name>
</gene>